<evidence type="ECO:0000313" key="2">
    <source>
        <dbReference type="WBParaSite" id="PS1159_v2.g10233.t1"/>
    </source>
</evidence>
<protein>
    <submittedName>
        <fullName evidence="2">Uncharacterized protein</fullName>
    </submittedName>
</protein>
<reference evidence="2" key="1">
    <citation type="submission" date="2022-11" db="UniProtKB">
        <authorList>
            <consortium name="WormBaseParasite"/>
        </authorList>
    </citation>
    <scope>IDENTIFICATION</scope>
</reference>
<dbReference type="WBParaSite" id="PS1159_v2.g10233.t1">
    <property type="protein sequence ID" value="PS1159_v2.g10233.t1"/>
    <property type="gene ID" value="PS1159_v2.g10233"/>
</dbReference>
<evidence type="ECO:0000313" key="1">
    <source>
        <dbReference type="Proteomes" id="UP000887580"/>
    </source>
</evidence>
<accession>A0AC35ERV0</accession>
<dbReference type="Proteomes" id="UP000887580">
    <property type="component" value="Unplaced"/>
</dbReference>
<sequence>MQKLIVLCFILLFSLIFIATTPSEGRSIRLTTEFFKNPNLDIYETNIPFEFDQEQELMLDNMPRKTFSKRYARIGGTIVMGK</sequence>
<organism evidence="1 2">
    <name type="scientific">Panagrolaimus sp. PS1159</name>
    <dbReference type="NCBI Taxonomy" id="55785"/>
    <lineage>
        <taxon>Eukaryota</taxon>
        <taxon>Metazoa</taxon>
        <taxon>Ecdysozoa</taxon>
        <taxon>Nematoda</taxon>
        <taxon>Chromadorea</taxon>
        <taxon>Rhabditida</taxon>
        <taxon>Tylenchina</taxon>
        <taxon>Panagrolaimomorpha</taxon>
        <taxon>Panagrolaimoidea</taxon>
        <taxon>Panagrolaimidae</taxon>
        <taxon>Panagrolaimus</taxon>
    </lineage>
</organism>
<proteinExistence type="predicted"/>
<name>A0AC35ERV0_9BILA</name>